<feature type="domain" description="G-protein coupled receptors family 1 profile" evidence="14">
    <location>
        <begin position="61"/>
        <end position="324"/>
    </location>
</feature>
<dbReference type="STRING" id="137246.A0A401SEZ1"/>
<evidence type="ECO:0000256" key="5">
    <source>
        <dbReference type="ARBA" id="ARBA00023040"/>
    </source>
</evidence>
<feature type="transmembrane region" description="Helical" evidence="13">
    <location>
        <begin position="305"/>
        <end position="327"/>
    </location>
</feature>
<dbReference type="OMA" id="YPHGGTT"/>
<evidence type="ECO:0000256" key="13">
    <source>
        <dbReference type="SAM" id="Phobius"/>
    </source>
</evidence>
<evidence type="ECO:0000259" key="14">
    <source>
        <dbReference type="PROSITE" id="PS50262"/>
    </source>
</evidence>
<keyword evidence="6 13" id="KW-0472">Membrane</keyword>
<proteinExistence type="inferred from homology"/>
<dbReference type="CDD" id="cd15204">
    <property type="entry name" value="7tmA_prokineticin-R"/>
    <property type="match status" value="1"/>
</dbReference>
<dbReference type="GO" id="GO:0008188">
    <property type="term" value="F:neuropeptide receptor activity"/>
    <property type="evidence" value="ECO:0007669"/>
    <property type="project" value="TreeGrafter"/>
</dbReference>
<keyword evidence="8 11" id="KW-0675">Receptor</keyword>
<organism evidence="15 16">
    <name type="scientific">Chiloscyllium punctatum</name>
    <name type="common">Brownbanded bambooshark</name>
    <name type="synonym">Hemiscyllium punctatum</name>
    <dbReference type="NCBI Taxonomy" id="137246"/>
    <lineage>
        <taxon>Eukaryota</taxon>
        <taxon>Metazoa</taxon>
        <taxon>Chordata</taxon>
        <taxon>Craniata</taxon>
        <taxon>Vertebrata</taxon>
        <taxon>Chondrichthyes</taxon>
        <taxon>Elasmobranchii</taxon>
        <taxon>Galeomorphii</taxon>
        <taxon>Galeoidea</taxon>
        <taxon>Orectolobiformes</taxon>
        <taxon>Hemiscylliidae</taxon>
        <taxon>Chiloscyllium</taxon>
    </lineage>
</organism>
<keyword evidence="7" id="KW-1015">Disulfide bond</keyword>
<comment type="subcellular location">
    <subcellularLocation>
        <location evidence="1">Cell membrane</location>
        <topology evidence="1">Multi-pass membrane protein</topology>
    </subcellularLocation>
</comment>
<comment type="similarity">
    <text evidence="11">Belongs to the G-protein coupled receptor 1 family.</text>
</comment>
<dbReference type="Proteomes" id="UP000287033">
    <property type="component" value="Unassembled WGS sequence"/>
</dbReference>
<feature type="transmembrane region" description="Helical" evidence="13">
    <location>
        <begin position="162"/>
        <end position="182"/>
    </location>
</feature>
<name>A0A401SEZ1_CHIPU</name>
<dbReference type="PROSITE" id="PS00237">
    <property type="entry name" value="G_PROTEIN_RECEP_F1_1"/>
    <property type="match status" value="1"/>
</dbReference>
<evidence type="ECO:0000313" key="15">
    <source>
        <dbReference type="EMBL" id="GCC28923.1"/>
    </source>
</evidence>
<feature type="transmembrane region" description="Helical" evidence="13">
    <location>
        <begin position="265"/>
        <end position="285"/>
    </location>
</feature>
<keyword evidence="9" id="KW-0325">Glycoprotein</keyword>
<feature type="compositionally biased region" description="Low complexity" evidence="12">
    <location>
        <begin position="345"/>
        <end position="354"/>
    </location>
</feature>
<evidence type="ECO:0000256" key="1">
    <source>
        <dbReference type="ARBA" id="ARBA00004651"/>
    </source>
</evidence>
<evidence type="ECO:0000256" key="10">
    <source>
        <dbReference type="ARBA" id="ARBA00023224"/>
    </source>
</evidence>
<comment type="caution">
    <text evidence="15">The sequence shown here is derived from an EMBL/GenBank/DDBJ whole genome shotgun (WGS) entry which is preliminary data.</text>
</comment>
<dbReference type="OrthoDB" id="10053194at2759"/>
<dbReference type="InterPro" id="IPR000276">
    <property type="entry name" value="GPCR_Rhodpsn"/>
</dbReference>
<feature type="transmembrane region" description="Helical" evidence="13">
    <location>
        <begin position="214"/>
        <end position="235"/>
    </location>
</feature>
<dbReference type="EMBL" id="BEZZ01000225">
    <property type="protein sequence ID" value="GCC28923.1"/>
    <property type="molecule type" value="Genomic_DNA"/>
</dbReference>
<feature type="transmembrane region" description="Helical" evidence="13">
    <location>
        <begin position="45"/>
        <end position="70"/>
    </location>
</feature>
<dbReference type="PROSITE" id="PS50262">
    <property type="entry name" value="G_PROTEIN_RECEP_F1_2"/>
    <property type="match status" value="1"/>
</dbReference>
<dbReference type="PANTHER" id="PTHR24238">
    <property type="entry name" value="G-PROTEIN COUPLED RECEPTOR"/>
    <property type="match status" value="1"/>
</dbReference>
<dbReference type="AlphaFoldDB" id="A0A401SEZ1"/>
<dbReference type="PRINTS" id="PR00237">
    <property type="entry name" value="GPCRRHODOPSN"/>
</dbReference>
<dbReference type="Pfam" id="PF00001">
    <property type="entry name" value="7tm_1"/>
    <property type="match status" value="1"/>
</dbReference>
<evidence type="ECO:0000256" key="11">
    <source>
        <dbReference type="RuleBase" id="RU000688"/>
    </source>
</evidence>
<dbReference type="FunFam" id="1.20.1070.10:FF:000069">
    <property type="entry name" value="Prokineticin receptor 2"/>
    <property type="match status" value="1"/>
</dbReference>
<evidence type="ECO:0000256" key="8">
    <source>
        <dbReference type="ARBA" id="ARBA00023170"/>
    </source>
</evidence>
<keyword evidence="2" id="KW-1003">Cell membrane</keyword>
<evidence type="ECO:0000256" key="7">
    <source>
        <dbReference type="ARBA" id="ARBA00023157"/>
    </source>
</evidence>
<reference evidence="15 16" key="1">
    <citation type="journal article" date="2018" name="Nat. Ecol. Evol.">
        <title>Shark genomes provide insights into elasmobranch evolution and the origin of vertebrates.</title>
        <authorList>
            <person name="Hara Y"/>
            <person name="Yamaguchi K"/>
            <person name="Onimaru K"/>
            <person name="Kadota M"/>
            <person name="Koyanagi M"/>
            <person name="Keeley SD"/>
            <person name="Tatsumi K"/>
            <person name="Tanaka K"/>
            <person name="Motone F"/>
            <person name="Kageyama Y"/>
            <person name="Nozu R"/>
            <person name="Adachi N"/>
            <person name="Nishimura O"/>
            <person name="Nakagawa R"/>
            <person name="Tanegashima C"/>
            <person name="Kiyatake I"/>
            <person name="Matsumoto R"/>
            <person name="Murakumo K"/>
            <person name="Nishida K"/>
            <person name="Terakita A"/>
            <person name="Kuratani S"/>
            <person name="Sato K"/>
            <person name="Hyodo S Kuraku.S."/>
        </authorList>
    </citation>
    <scope>NUCLEOTIDE SEQUENCE [LARGE SCALE GENOMIC DNA]</scope>
</reference>
<evidence type="ECO:0000313" key="16">
    <source>
        <dbReference type="Proteomes" id="UP000287033"/>
    </source>
</evidence>
<keyword evidence="4 13" id="KW-1133">Transmembrane helix</keyword>
<evidence type="ECO:0000256" key="9">
    <source>
        <dbReference type="ARBA" id="ARBA00023180"/>
    </source>
</evidence>
<evidence type="ECO:0000256" key="2">
    <source>
        <dbReference type="ARBA" id="ARBA00022475"/>
    </source>
</evidence>
<keyword evidence="16" id="KW-1185">Reference proteome</keyword>
<keyword evidence="10 11" id="KW-0807">Transducer</keyword>
<feature type="region of interest" description="Disordered" evidence="12">
    <location>
        <begin position="345"/>
        <end position="374"/>
    </location>
</feature>
<gene>
    <name evidence="15" type="ORF">chiPu_0007357</name>
</gene>
<dbReference type="Gene3D" id="1.20.1070.10">
    <property type="entry name" value="Rhodopsin 7-helix transmembrane proteins"/>
    <property type="match status" value="1"/>
</dbReference>
<protein>
    <recommendedName>
        <fullName evidence="14">G-protein coupled receptors family 1 profile domain-containing protein</fullName>
    </recommendedName>
</protein>
<evidence type="ECO:0000256" key="3">
    <source>
        <dbReference type="ARBA" id="ARBA00022692"/>
    </source>
</evidence>
<evidence type="ECO:0000256" key="4">
    <source>
        <dbReference type="ARBA" id="ARBA00022989"/>
    </source>
</evidence>
<dbReference type="PANTHER" id="PTHR24238:SF74">
    <property type="entry name" value="PROKINETICIN RECEPTOR 2"/>
    <property type="match status" value="1"/>
</dbReference>
<dbReference type="InterPro" id="IPR017452">
    <property type="entry name" value="GPCR_Rhodpsn_7TM"/>
</dbReference>
<accession>A0A401SEZ1</accession>
<dbReference type="SUPFAM" id="SSF81321">
    <property type="entry name" value="Family A G protein-coupled receptor-like"/>
    <property type="match status" value="1"/>
</dbReference>
<evidence type="ECO:0000256" key="12">
    <source>
        <dbReference type="SAM" id="MobiDB-lite"/>
    </source>
</evidence>
<evidence type="ECO:0000256" key="6">
    <source>
        <dbReference type="ARBA" id="ARBA00023136"/>
    </source>
</evidence>
<sequence>MGESCSEAPWTGELRNLSCSLLDYDTARLDSQDFMTDRSFEAARTVVGVTLVGIMLVCGLGNLLFIVSLVRCRQRRSLTSLLLANLAVSDMLVAVLCCPFEMDYYVVKQLSWEHGHALCASVNYLRTASLSVSTNALLAIAIDRYLAIVHPLKPRMKYQTAYVLIGLVWGASLLMAIPSAYFTTEVTIPHSNSQNKIFCGQIWPREQQVSYKSYSLFIFVLQFLGPSLSMGLCYAQISRELWFKSVPGFQTEQIRRRLKCRRKTVLVLMGILTIYILCWAPYYTFTIIRDFHPTLVLKLKHYITVFYVVECIAMSNSMINTICFVTVKSSTMKYVKKMILTRFRSTSGGSSRSGQDLRTTGMPGSDEVEQMQLQ</sequence>
<keyword evidence="5 11" id="KW-0297">G-protein coupled receptor</keyword>
<dbReference type="GO" id="GO:0005886">
    <property type="term" value="C:plasma membrane"/>
    <property type="evidence" value="ECO:0007669"/>
    <property type="project" value="UniProtKB-SubCell"/>
</dbReference>
<keyword evidence="3 11" id="KW-0812">Transmembrane</keyword>